<proteinExistence type="predicted"/>
<feature type="chain" id="PRO_5040182562" evidence="1">
    <location>
        <begin position="18"/>
        <end position="201"/>
    </location>
</feature>
<sequence length="201" mass="21950">MKFYSVLALVFTGRSLAASIAATDSFRAEGYQASNAFPAQPLFSDGRKAHFVDLNLRLVLADTTFAIGAAYLGDYSLLNNTDAAPVILQRSGSAVSHWSAAPGATNGVRPSWTGVRIAVPSSGSTEHDVVFVDPTSDLSNLVDDFALYNPQIFVQNLESSQLEDWWFAQPHEVDGVWKLLWWPNGDDTDGKTRIQLRKASQ</sequence>
<accession>A0A9N9YX53</accession>
<dbReference type="Proteomes" id="UP000696573">
    <property type="component" value="Unassembled WGS sequence"/>
</dbReference>
<dbReference type="AlphaFoldDB" id="A0A9N9YX53"/>
<keyword evidence="1" id="KW-0732">Signal</keyword>
<keyword evidence="3" id="KW-1185">Reference proteome</keyword>
<gene>
    <name evidence="2" type="ORF">CRHIZ90672A_00015354</name>
</gene>
<comment type="caution">
    <text evidence="2">The sequence shown here is derived from an EMBL/GenBank/DDBJ whole genome shotgun (WGS) entry which is preliminary data.</text>
</comment>
<feature type="signal peptide" evidence="1">
    <location>
        <begin position="1"/>
        <end position="17"/>
    </location>
</feature>
<evidence type="ECO:0000313" key="2">
    <source>
        <dbReference type="EMBL" id="CAH0042261.1"/>
    </source>
</evidence>
<evidence type="ECO:0000313" key="3">
    <source>
        <dbReference type="Proteomes" id="UP000696573"/>
    </source>
</evidence>
<dbReference type="OrthoDB" id="5230873at2759"/>
<protein>
    <submittedName>
        <fullName evidence="2">Uncharacterized protein</fullName>
    </submittedName>
</protein>
<evidence type="ECO:0000256" key="1">
    <source>
        <dbReference type="SAM" id="SignalP"/>
    </source>
</evidence>
<name>A0A9N9YX53_9HYPO</name>
<reference evidence="2" key="1">
    <citation type="submission" date="2021-10" db="EMBL/GenBank/DDBJ databases">
        <authorList>
            <person name="Piombo E."/>
        </authorList>
    </citation>
    <scope>NUCLEOTIDE SEQUENCE</scope>
</reference>
<organism evidence="2 3">
    <name type="scientific">Clonostachys rhizophaga</name>
    <dbReference type="NCBI Taxonomy" id="160324"/>
    <lineage>
        <taxon>Eukaryota</taxon>
        <taxon>Fungi</taxon>
        <taxon>Dikarya</taxon>
        <taxon>Ascomycota</taxon>
        <taxon>Pezizomycotina</taxon>
        <taxon>Sordariomycetes</taxon>
        <taxon>Hypocreomycetidae</taxon>
        <taxon>Hypocreales</taxon>
        <taxon>Bionectriaceae</taxon>
        <taxon>Clonostachys</taxon>
    </lineage>
</organism>
<dbReference type="EMBL" id="CABFNQ020000766">
    <property type="protein sequence ID" value="CAH0042261.1"/>
    <property type="molecule type" value="Genomic_DNA"/>
</dbReference>